<dbReference type="InterPro" id="IPR013325">
    <property type="entry name" value="RNA_pol_sigma_r2"/>
</dbReference>
<sequence length="182" mass="21340">MKAREKKLIKKVKAGDSQALEELFSLYKPLVGAVVKNYYVSHYEWKDWQQDAMIICYETALVFNSKKGDFCSFYRTKLFNHARTLVRYTMATRRKINHEAVSWEMVREHGQISEPMQSPLAIPVDETYNTFVKNLSRLELISLQTILGEISMEYAIDHLGIEAIKLVRARSRTLRKMRKVLF</sequence>
<evidence type="ECO:0000313" key="3">
    <source>
        <dbReference type="Proteomes" id="UP000181860"/>
    </source>
</evidence>
<dbReference type="GO" id="GO:0003700">
    <property type="term" value="F:DNA-binding transcription factor activity"/>
    <property type="evidence" value="ECO:0007669"/>
    <property type="project" value="InterPro"/>
</dbReference>
<dbReference type="AlphaFoldDB" id="A0AAX3UGU7"/>
<dbReference type="Gene3D" id="1.10.1740.10">
    <property type="match status" value="1"/>
</dbReference>
<reference evidence="2" key="3">
    <citation type="submission" date="2023-04" db="EMBL/GenBank/DDBJ databases">
        <authorList>
            <person name="Wang Y."/>
        </authorList>
    </citation>
    <scope>NUCLEOTIDE SEQUENCE</scope>
    <source>
        <strain evidence="2">ZW18</strain>
    </source>
</reference>
<dbReference type="GeneID" id="72686267"/>
<dbReference type="RefSeq" id="WP_013853548.1">
    <property type="nucleotide sequence ID" value="NZ_CP061341.1"/>
</dbReference>
<evidence type="ECO:0000313" key="4">
    <source>
        <dbReference type="Proteomes" id="UP001242513"/>
    </source>
</evidence>
<dbReference type="EMBL" id="FMXC01000002">
    <property type="protein sequence ID" value="SDA40572.1"/>
    <property type="molecule type" value="Genomic_DNA"/>
</dbReference>
<dbReference type="GO" id="GO:0006352">
    <property type="term" value="P:DNA-templated transcription initiation"/>
    <property type="evidence" value="ECO:0007669"/>
    <property type="project" value="InterPro"/>
</dbReference>
<gene>
    <name evidence="2" type="ORF">QEJ78_05775</name>
    <name evidence="1" type="ORF">SAMN02983011_00347</name>
</gene>
<reference evidence="1 3" key="1">
    <citation type="submission" date="2016-10" db="EMBL/GenBank/DDBJ databases">
        <authorList>
            <person name="Varghese N."/>
            <person name="Submissions S."/>
        </authorList>
    </citation>
    <scope>NUCLEOTIDE SEQUENCE [LARGE SCALE GENOMIC DNA]</scope>
    <source>
        <strain evidence="1 3">ATCC 43761</strain>
    </source>
</reference>
<reference evidence="2" key="2">
    <citation type="journal article" date="2022" name="Food Funct.">
        <title>Lactobacillus kefiranofaciens ZW18 from Kefir enhances the anti-tumor effect of anti-programmed cell death 1 (PD-1) immunotherapy by modulating the gut microbiota.</title>
        <authorList>
            <person name="Zhao J."/>
            <person name="Wang Y."/>
            <person name="Wang J."/>
            <person name="Lv M."/>
            <person name="Zhou C."/>
            <person name="Jia L."/>
            <person name="Geng W."/>
        </authorList>
    </citation>
    <scope>NUCLEOTIDE SEQUENCE</scope>
    <source>
        <strain evidence="2">ZW18</strain>
    </source>
</reference>
<evidence type="ECO:0000313" key="1">
    <source>
        <dbReference type="EMBL" id="SDA40572.1"/>
    </source>
</evidence>
<keyword evidence="3" id="KW-1185">Reference proteome</keyword>
<dbReference type="Proteomes" id="UP001242513">
    <property type="component" value="Chromosome"/>
</dbReference>
<evidence type="ECO:0000313" key="2">
    <source>
        <dbReference type="EMBL" id="WGO86903.1"/>
    </source>
</evidence>
<dbReference type="Proteomes" id="UP000181860">
    <property type="component" value="Unassembled WGS sequence"/>
</dbReference>
<name>A0AAX3UGU7_9LACO</name>
<protein>
    <submittedName>
        <fullName evidence="1">RNA polymerase sporulation-specific sigma factor</fullName>
    </submittedName>
    <submittedName>
        <fullName evidence="2">Sigma-70 family RNA polymerase sigma factor</fullName>
    </submittedName>
</protein>
<proteinExistence type="predicted"/>
<dbReference type="EMBL" id="CP123735">
    <property type="protein sequence ID" value="WGO86903.1"/>
    <property type="molecule type" value="Genomic_DNA"/>
</dbReference>
<dbReference type="SUPFAM" id="SSF88946">
    <property type="entry name" value="Sigma2 domain of RNA polymerase sigma factors"/>
    <property type="match status" value="1"/>
</dbReference>
<accession>A0AAX3UGU7</accession>
<organism evidence="2 4">
    <name type="scientific">Lactobacillus kefiranofaciens</name>
    <dbReference type="NCBI Taxonomy" id="267818"/>
    <lineage>
        <taxon>Bacteria</taxon>
        <taxon>Bacillati</taxon>
        <taxon>Bacillota</taxon>
        <taxon>Bacilli</taxon>
        <taxon>Lactobacillales</taxon>
        <taxon>Lactobacillaceae</taxon>
        <taxon>Lactobacillus</taxon>
    </lineage>
</organism>